<dbReference type="AlphaFoldDB" id="A0A5S3QJ73"/>
<gene>
    <name evidence="5" type="ORF">FFL34_06380</name>
</gene>
<comment type="caution">
    <text evidence="5">The sequence shown here is derived from an EMBL/GenBank/DDBJ whole genome shotgun (WGS) entry which is preliminary data.</text>
</comment>
<evidence type="ECO:0000259" key="4">
    <source>
        <dbReference type="PROSITE" id="PS51272"/>
    </source>
</evidence>
<dbReference type="InterPro" id="IPR023346">
    <property type="entry name" value="Lysozyme-like_dom_sf"/>
</dbReference>
<reference evidence="5 6" key="1">
    <citation type="submission" date="2019-05" db="EMBL/GenBank/DDBJ databases">
        <title>Genomic analysis of Lentibacillus sp. NKC220-2.</title>
        <authorList>
            <person name="Oh Y.J."/>
        </authorList>
    </citation>
    <scope>NUCLEOTIDE SEQUENCE [LARGE SCALE GENOMIC DNA]</scope>
    <source>
        <strain evidence="5 6">NKC220-2</strain>
    </source>
</reference>
<dbReference type="OrthoDB" id="2690990at2"/>
<dbReference type="PROSITE" id="PS51272">
    <property type="entry name" value="SLH"/>
    <property type="match status" value="2"/>
</dbReference>
<feature type="domain" description="SLH" evidence="4">
    <location>
        <begin position="411"/>
        <end position="474"/>
    </location>
</feature>
<evidence type="ECO:0000256" key="1">
    <source>
        <dbReference type="ARBA" id="ARBA00022729"/>
    </source>
</evidence>
<organism evidence="5 6">
    <name type="scientific">Lentibacillus cibarius</name>
    <dbReference type="NCBI Taxonomy" id="2583219"/>
    <lineage>
        <taxon>Bacteria</taxon>
        <taxon>Bacillati</taxon>
        <taxon>Bacillota</taxon>
        <taxon>Bacilli</taxon>
        <taxon>Bacillales</taxon>
        <taxon>Bacillaceae</taxon>
        <taxon>Lentibacillus</taxon>
    </lineage>
</organism>
<feature type="region of interest" description="Disordered" evidence="2">
    <location>
        <begin position="69"/>
        <end position="91"/>
    </location>
</feature>
<keyword evidence="3" id="KW-1133">Transmembrane helix</keyword>
<evidence type="ECO:0000256" key="3">
    <source>
        <dbReference type="SAM" id="Phobius"/>
    </source>
</evidence>
<keyword evidence="3" id="KW-0812">Transmembrane</keyword>
<dbReference type="Gene3D" id="1.10.530.10">
    <property type="match status" value="1"/>
</dbReference>
<feature type="compositionally biased region" description="Polar residues" evidence="2">
    <location>
        <begin position="70"/>
        <end position="80"/>
    </location>
</feature>
<dbReference type="InterPro" id="IPR001119">
    <property type="entry name" value="SLH_dom"/>
</dbReference>
<evidence type="ECO:0000256" key="2">
    <source>
        <dbReference type="SAM" id="MobiDB-lite"/>
    </source>
</evidence>
<dbReference type="Pfam" id="PF00395">
    <property type="entry name" value="SLH"/>
    <property type="match status" value="2"/>
</dbReference>
<evidence type="ECO:0000313" key="6">
    <source>
        <dbReference type="Proteomes" id="UP000306980"/>
    </source>
</evidence>
<proteinExistence type="predicted"/>
<evidence type="ECO:0000313" key="5">
    <source>
        <dbReference type="EMBL" id="TMN21777.1"/>
    </source>
</evidence>
<accession>A0A5S3QJ73</accession>
<dbReference type="InterPro" id="IPR008258">
    <property type="entry name" value="Transglycosylase_SLT_dom_1"/>
</dbReference>
<dbReference type="Pfam" id="PF01464">
    <property type="entry name" value="SLT"/>
    <property type="match status" value="1"/>
</dbReference>
<dbReference type="EMBL" id="VCIA01000001">
    <property type="protein sequence ID" value="TMN21777.1"/>
    <property type="molecule type" value="Genomic_DNA"/>
</dbReference>
<dbReference type="SUPFAM" id="SSF53955">
    <property type="entry name" value="Lysozyme-like"/>
    <property type="match status" value="1"/>
</dbReference>
<feature type="domain" description="SLH" evidence="4">
    <location>
        <begin position="531"/>
        <end position="587"/>
    </location>
</feature>
<feature type="transmembrane region" description="Helical" evidence="3">
    <location>
        <begin position="120"/>
        <end position="140"/>
    </location>
</feature>
<keyword evidence="1" id="KW-0732">Signal</keyword>
<protein>
    <recommendedName>
        <fullName evidence="4">SLH domain-containing protein</fullName>
    </recommendedName>
</protein>
<keyword evidence="3" id="KW-0472">Membrane</keyword>
<sequence>MYDLLLKVRQTLKQLDLSMLMLNRLIHKKSPAPQGFFCRCQALKQFRMSRCQALKQALKQFRIVPVPGTETGTETIQNNPGARHSNNSERHSKSLALKGEKRYNSVIDRFMRGGLTLRRFLLVVVLCIGTFGLMSTSVFAEGDTNPLVDDVKQKIADVARDKGIPPEILKAIAANESAYKQFDEDGSPHISPDGGIGIMQVTPDSIHMDVDEEKLKTDLDYNIEIGAQVLLNKWELDFLPTMNEHDKSVLEDWYFALAAYNGLSKANDPNIHPDNAYQEKIYQRIEQSAFIYGEGESYFAFPEIDINYKDNNDKMFFPADKNHYESRTVTPSQQMYEQGDVVYIDDREGFANISEGAITGAKNKLWPYTPLTITSDDPVESSNAANDFAYYEVEGVTADGYVASAYLNQGSKELVFNDPMDDHRAAALAFVSMNGYAQGYPNGHFGSNDPLRRDHVAVMLTNILSLEAPDSYEIQAADAESIDNYREALRKVEYNGLLGGGGKLRPKETLTRAQMAQVMSNAFESYYEEPESTHAFKDADKIWNLEEVNTMYHNNVTVADPFRPNEDITRSQFAIFIYRTMVDVVTD</sequence>
<name>A0A5S3QJ73_9BACI</name>
<dbReference type="Proteomes" id="UP000306980">
    <property type="component" value="Unassembled WGS sequence"/>
</dbReference>